<dbReference type="SUPFAM" id="SSF54001">
    <property type="entry name" value="Cysteine proteinases"/>
    <property type="match status" value="1"/>
</dbReference>
<evidence type="ECO:0000256" key="4">
    <source>
        <dbReference type="ARBA" id="ARBA00022670"/>
    </source>
</evidence>
<dbReference type="GO" id="GO:0016579">
    <property type="term" value="P:protein deubiquitination"/>
    <property type="evidence" value="ECO:0007669"/>
    <property type="project" value="TreeGrafter"/>
</dbReference>
<comment type="caution">
    <text evidence="8">Lacks conserved residue(s) required for the propagation of feature annotation.</text>
</comment>
<sequence>MVEEKELNGESRKNAAGPESATNGSASPVSVESRVKMLLSSHLESWLEVENDPGVFSLIIEDMGANGIAAETVFDLSTVPEEKVYGVIYMAPFDKSAELSISMSAKKAKEKKTPGRKRKGARESESVPVETEKGDSKGRTPFFLKQTVRNSCASHALLHVLLNIDEKEAGVDLGPILPEFRRTMTAFDENDRGQLLCSFAPIVMAHNRHARYSQLSSAVDLADQEVKAKIGKKARSKYFADENSSSDTTDPVPEQFHYSSFVPLDGRVFEINGLADHPTDVGRVPSNTNWLEFTFQLITKRLEECQSEDTTVMIIKESDLARCRRILKQLTAERDSAVRAAEDAHYLAEVTTEDLAEISLISCDLDAAENFDLHVETRDGQPLKVDKKNAAVDSDSPNGKSAAYEFRSVEEIDRDIEKTKKELAESENRFMDVLKADDRSTHNYGPFFAKFIKFANESRLYAGDSTQTSKATPKRPLSKSSATSEKKRQKK</sequence>
<dbReference type="InterPro" id="IPR001578">
    <property type="entry name" value="Peptidase_C12_UCH"/>
</dbReference>
<keyword evidence="5" id="KW-0833">Ubl conjugation pathway</keyword>
<keyword evidence="7" id="KW-0788">Thiol protease</keyword>
<feature type="coiled-coil region" evidence="9">
    <location>
        <begin position="409"/>
        <end position="436"/>
    </location>
</feature>
<evidence type="ECO:0000256" key="9">
    <source>
        <dbReference type="SAM" id="Coils"/>
    </source>
</evidence>
<proteinExistence type="inferred from homology"/>
<comment type="catalytic activity">
    <reaction evidence="1">
        <text>Thiol-dependent hydrolysis of ester, thioester, amide, peptide and isopeptide bonds formed by the C-terminal Gly of ubiquitin (a 76-residue protein attached to proteins as an intracellular targeting signal).</text>
        <dbReference type="EC" id="3.4.19.12"/>
    </reaction>
</comment>
<evidence type="ECO:0000256" key="5">
    <source>
        <dbReference type="ARBA" id="ARBA00022786"/>
    </source>
</evidence>
<organism evidence="12 13">
    <name type="scientific">Plectus sambesii</name>
    <dbReference type="NCBI Taxonomy" id="2011161"/>
    <lineage>
        <taxon>Eukaryota</taxon>
        <taxon>Metazoa</taxon>
        <taxon>Ecdysozoa</taxon>
        <taxon>Nematoda</taxon>
        <taxon>Chromadorea</taxon>
        <taxon>Plectida</taxon>
        <taxon>Plectina</taxon>
        <taxon>Plectoidea</taxon>
        <taxon>Plectidae</taxon>
        <taxon>Plectus</taxon>
    </lineage>
</organism>
<evidence type="ECO:0000256" key="1">
    <source>
        <dbReference type="ARBA" id="ARBA00000707"/>
    </source>
</evidence>
<feature type="domain" description="UCH catalytic" evidence="11">
    <location>
        <begin position="45"/>
        <end position="319"/>
    </location>
</feature>
<name>A0A914URE7_9BILA</name>
<evidence type="ECO:0000256" key="6">
    <source>
        <dbReference type="ARBA" id="ARBA00022801"/>
    </source>
</evidence>
<feature type="region of interest" description="Disordered" evidence="10">
    <location>
        <begin position="1"/>
        <end position="31"/>
    </location>
</feature>
<dbReference type="PANTHER" id="PTHR10589">
    <property type="entry name" value="UBIQUITIN CARBOXYL-TERMINAL HYDROLASE"/>
    <property type="match status" value="1"/>
</dbReference>
<keyword evidence="9" id="KW-0175">Coiled coil</keyword>
<evidence type="ECO:0000256" key="10">
    <source>
        <dbReference type="SAM" id="MobiDB-lite"/>
    </source>
</evidence>
<evidence type="ECO:0000313" key="12">
    <source>
        <dbReference type="Proteomes" id="UP000887566"/>
    </source>
</evidence>
<dbReference type="EC" id="3.4.19.12" evidence="3"/>
<feature type="region of interest" description="Disordered" evidence="10">
    <location>
        <begin position="105"/>
        <end position="138"/>
    </location>
</feature>
<feature type="compositionally biased region" description="Basic residues" evidence="10">
    <location>
        <begin position="106"/>
        <end position="120"/>
    </location>
</feature>
<keyword evidence="4" id="KW-0645">Protease</keyword>
<dbReference type="PANTHER" id="PTHR10589:SF16">
    <property type="entry name" value="UBIQUITIN CARBOXYL-TERMINAL HYDROLASE ISOZYME L5"/>
    <property type="match status" value="1"/>
</dbReference>
<dbReference type="GO" id="GO:0004843">
    <property type="term" value="F:cysteine-type deubiquitinase activity"/>
    <property type="evidence" value="ECO:0007669"/>
    <property type="project" value="UniProtKB-EC"/>
</dbReference>
<comment type="similarity">
    <text evidence="2 8">Belongs to the peptidase C12 family.</text>
</comment>
<accession>A0A914URE7</accession>
<evidence type="ECO:0000313" key="13">
    <source>
        <dbReference type="WBParaSite" id="PSAMB.scaffold11size140128.g86.t1"/>
    </source>
</evidence>
<evidence type="ECO:0000256" key="3">
    <source>
        <dbReference type="ARBA" id="ARBA00012759"/>
    </source>
</evidence>
<dbReference type="Pfam" id="PF01088">
    <property type="entry name" value="Peptidase_C12"/>
    <property type="match status" value="1"/>
</dbReference>
<dbReference type="GO" id="GO:0006511">
    <property type="term" value="P:ubiquitin-dependent protein catabolic process"/>
    <property type="evidence" value="ECO:0007669"/>
    <property type="project" value="InterPro"/>
</dbReference>
<keyword evidence="12" id="KW-1185">Reference proteome</keyword>
<evidence type="ECO:0000256" key="8">
    <source>
        <dbReference type="PROSITE-ProRule" id="PRU01393"/>
    </source>
</evidence>
<dbReference type="Proteomes" id="UP000887566">
    <property type="component" value="Unplaced"/>
</dbReference>
<feature type="compositionally biased region" description="Polar residues" evidence="10">
    <location>
        <begin position="20"/>
        <end position="30"/>
    </location>
</feature>
<reference evidence="13" key="1">
    <citation type="submission" date="2022-11" db="UniProtKB">
        <authorList>
            <consortium name="WormBaseParasite"/>
        </authorList>
    </citation>
    <scope>IDENTIFICATION</scope>
</reference>
<dbReference type="InterPro" id="IPR036959">
    <property type="entry name" value="Peptidase_C12_UCH_sf"/>
</dbReference>
<dbReference type="WBParaSite" id="PSAMB.scaffold11size140128.g86.t1">
    <property type="protein sequence ID" value="PSAMB.scaffold11size140128.g86.t1"/>
    <property type="gene ID" value="PSAMB.scaffold11size140128.g86"/>
</dbReference>
<evidence type="ECO:0000259" key="11">
    <source>
        <dbReference type="PROSITE" id="PS52048"/>
    </source>
</evidence>
<dbReference type="Gene3D" id="3.40.532.10">
    <property type="entry name" value="Peptidase C12, ubiquitin carboxyl-terminal hydrolase"/>
    <property type="match status" value="1"/>
</dbReference>
<dbReference type="GO" id="GO:0005737">
    <property type="term" value="C:cytoplasm"/>
    <property type="evidence" value="ECO:0007669"/>
    <property type="project" value="TreeGrafter"/>
</dbReference>
<feature type="compositionally biased region" description="Basic and acidic residues" evidence="10">
    <location>
        <begin position="1"/>
        <end position="13"/>
    </location>
</feature>
<evidence type="ECO:0000256" key="2">
    <source>
        <dbReference type="ARBA" id="ARBA00009326"/>
    </source>
</evidence>
<dbReference type="PROSITE" id="PS52048">
    <property type="entry name" value="UCH_DOMAIN"/>
    <property type="match status" value="1"/>
</dbReference>
<feature type="region of interest" description="Disordered" evidence="10">
    <location>
        <begin position="463"/>
        <end position="491"/>
    </location>
</feature>
<dbReference type="InterPro" id="IPR038765">
    <property type="entry name" value="Papain-like_cys_pep_sf"/>
</dbReference>
<protein>
    <recommendedName>
        <fullName evidence="3">ubiquitinyl hydrolase 1</fullName>
        <ecNumber evidence="3">3.4.19.12</ecNumber>
    </recommendedName>
</protein>
<feature type="compositionally biased region" description="Basic and acidic residues" evidence="10">
    <location>
        <begin position="121"/>
        <end position="138"/>
    </location>
</feature>
<keyword evidence="6" id="KW-0378">Hydrolase</keyword>
<evidence type="ECO:0000256" key="7">
    <source>
        <dbReference type="ARBA" id="ARBA00022807"/>
    </source>
</evidence>
<dbReference type="AlphaFoldDB" id="A0A914URE7"/>